<proteinExistence type="predicted"/>
<dbReference type="AlphaFoldDB" id="W7BRM6"/>
<keyword evidence="2" id="KW-1185">Reference proteome</keyword>
<organism evidence="1 2">
    <name type="scientific">Listeria cornellensis FSL F6-0969</name>
    <dbReference type="NCBI Taxonomy" id="1265820"/>
    <lineage>
        <taxon>Bacteria</taxon>
        <taxon>Bacillati</taxon>
        <taxon>Bacillota</taxon>
        <taxon>Bacilli</taxon>
        <taxon>Bacillales</taxon>
        <taxon>Listeriaceae</taxon>
        <taxon>Listeria</taxon>
    </lineage>
</organism>
<comment type="caution">
    <text evidence="1">The sequence shown here is derived from an EMBL/GenBank/DDBJ whole genome shotgun (WGS) entry which is preliminary data.</text>
</comment>
<accession>W7BRM6</accession>
<evidence type="ECO:0000313" key="2">
    <source>
        <dbReference type="Proteomes" id="UP000019254"/>
    </source>
</evidence>
<dbReference type="PATRIC" id="fig|1265820.5.peg.2656"/>
<dbReference type="EMBL" id="AODE01000026">
    <property type="protein sequence ID" value="EUJ27340.1"/>
    <property type="molecule type" value="Genomic_DNA"/>
</dbReference>
<dbReference type="Proteomes" id="UP000019254">
    <property type="component" value="Unassembled WGS sequence"/>
</dbReference>
<sequence length="81" mass="9273">MAMKFTIGEVVKFIFNNKFRTGTVKNGIQKYHTYDIECNGTIYTVAEKDIVCETESSFPGTKVVEGHTFVDAENKEEKHDY</sequence>
<name>W7BRM6_9LIST</name>
<evidence type="ECO:0000313" key="1">
    <source>
        <dbReference type="EMBL" id="EUJ27340.1"/>
    </source>
</evidence>
<reference evidence="1 2" key="1">
    <citation type="journal article" date="2014" name="Int. J. Syst. Evol. Microbiol.">
        <title>Listeria floridensis sp. nov., Listeria aquatica sp. nov., Listeria cornellensis sp. nov., Listeria riparia sp. nov. and Listeria grandensis sp. nov., from agricultural and natural environments.</title>
        <authorList>
            <person name="den Bakker H.C."/>
            <person name="Warchocki S."/>
            <person name="Wright E.M."/>
            <person name="Allred A.F."/>
            <person name="Ahlstrom C."/>
            <person name="Manuel C.S."/>
            <person name="Stasiewicz M.J."/>
            <person name="Burrell A."/>
            <person name="Roof S."/>
            <person name="Strawn L."/>
            <person name="Fortes E.D."/>
            <person name="Nightingale K.K."/>
            <person name="Kephart D."/>
            <person name="Wiedmann M."/>
        </authorList>
    </citation>
    <scope>NUCLEOTIDE SEQUENCE [LARGE SCALE GENOMIC DNA]</scope>
    <source>
        <strain evidence="2">FSL F6-969</strain>
    </source>
</reference>
<protein>
    <submittedName>
        <fullName evidence="1">Uncharacterized protein</fullName>
    </submittedName>
</protein>
<dbReference type="STRING" id="1265820.PCORN_13462"/>
<gene>
    <name evidence="1" type="ORF">PCORN_13462</name>
</gene>